<proteinExistence type="predicted"/>
<accession>A0ABQ1S595</accession>
<protein>
    <submittedName>
        <fullName evidence="1">Uncharacterized protein</fullName>
    </submittedName>
</protein>
<evidence type="ECO:0000313" key="1">
    <source>
        <dbReference type="EMBL" id="GGD89916.1"/>
    </source>
</evidence>
<gene>
    <name evidence="1" type="ORF">GCM10007269_35660</name>
</gene>
<reference evidence="2" key="1">
    <citation type="journal article" date="2019" name="Int. J. Syst. Evol. Microbiol.">
        <title>The Global Catalogue of Microorganisms (GCM) 10K type strain sequencing project: providing services to taxonomists for standard genome sequencing and annotation.</title>
        <authorList>
            <consortium name="The Broad Institute Genomics Platform"/>
            <consortium name="The Broad Institute Genome Sequencing Center for Infectious Disease"/>
            <person name="Wu L."/>
            <person name="Ma J."/>
        </authorList>
    </citation>
    <scope>NUCLEOTIDE SEQUENCE [LARGE SCALE GENOMIC DNA]</scope>
    <source>
        <strain evidence="2">CCM 7640</strain>
    </source>
</reference>
<sequence length="191" mass="20434">MAKPGQIFRRVVDSVLDGGMSAQRLRGMTDNLGVHFGDVNTRTGRIDVFDGSGGNGGPMHGPDLPNPSGDGPVEFRIPEGATDAETAQFHDYVNRSNQYLADGSLSDSGRVSTAGEISREARREARLERLRAEAAGTPYDGVAAHVPDSTWVGQGKPPGWGDYTSRVNSSLAGQVNRYPVGHNPTIFIVRE</sequence>
<evidence type="ECO:0000313" key="2">
    <source>
        <dbReference type="Proteomes" id="UP000629365"/>
    </source>
</evidence>
<comment type="caution">
    <text evidence="1">The sequence shown here is derived from an EMBL/GenBank/DDBJ whole genome shotgun (WGS) entry which is preliminary data.</text>
</comment>
<keyword evidence="2" id="KW-1185">Reference proteome</keyword>
<dbReference type="Proteomes" id="UP000629365">
    <property type="component" value="Unassembled WGS sequence"/>
</dbReference>
<organism evidence="1 2">
    <name type="scientific">Microbacterium murale</name>
    <dbReference type="NCBI Taxonomy" id="1081040"/>
    <lineage>
        <taxon>Bacteria</taxon>
        <taxon>Bacillati</taxon>
        <taxon>Actinomycetota</taxon>
        <taxon>Actinomycetes</taxon>
        <taxon>Micrococcales</taxon>
        <taxon>Microbacteriaceae</taxon>
        <taxon>Microbacterium</taxon>
    </lineage>
</organism>
<name>A0ABQ1S595_9MICO</name>
<dbReference type="EMBL" id="BMCM01000007">
    <property type="protein sequence ID" value="GGD89916.1"/>
    <property type="molecule type" value="Genomic_DNA"/>
</dbReference>